<dbReference type="InterPro" id="IPR012334">
    <property type="entry name" value="Pectin_lyas_fold"/>
</dbReference>
<dbReference type="PROSITE" id="PS00502">
    <property type="entry name" value="POLYGALACTURONASE"/>
    <property type="match status" value="1"/>
</dbReference>
<keyword evidence="3" id="KW-0134">Cell wall</keyword>
<keyword evidence="6 9" id="KW-0326">Glycosidase</keyword>
<keyword evidence="5 9" id="KW-0378">Hydrolase</keyword>
<gene>
    <name evidence="11" type="ORF">Acr_00g0098810</name>
</gene>
<name>A0A7J0E0I6_9ERIC</name>
<sequence>MKMVQPMTYRVLSLLPFLFFLHIQLLPTGATTTYNVVTLGAKGDGKSDSTMPFLSAWDSACGSDHPATVYVPPGTYLLGKTMFRRAMQRTVPSPFVSTALLWPPPITVSSETPRTGSYLTESVVFPSTVEHLMVRARTLEFSNSNNIFVSGLTSLNSQMFHIVINNCNNVKVQGAKVSASGNSPNTDGIHVSSSSGVMILNSRIGTGDDCISIGPGTTNLWIQNIACGPGHGISIGSLGKDLNEAGACSSSTLRWSMSKIPSSSAKITAPTTKNCPDQVSGVRISDVTYQDIHGSSATEVAVEFDCSKEYPCSRITLEDVNLTYENKAAEASCVLMPEEVLLVW</sequence>
<comment type="similarity">
    <text evidence="2 9">Belongs to the glycosyl hydrolase 28 family.</text>
</comment>
<evidence type="ECO:0000256" key="5">
    <source>
        <dbReference type="ARBA" id="ARBA00022801"/>
    </source>
</evidence>
<evidence type="ECO:0000256" key="9">
    <source>
        <dbReference type="RuleBase" id="RU361169"/>
    </source>
</evidence>
<accession>A0A7J0E0I6</accession>
<feature type="active site" evidence="8">
    <location>
        <position position="231"/>
    </location>
</feature>
<dbReference type="AlphaFoldDB" id="A0A7J0E0I6"/>
<feature type="signal peptide" evidence="10">
    <location>
        <begin position="1"/>
        <end position="30"/>
    </location>
</feature>
<dbReference type="Pfam" id="PF00295">
    <property type="entry name" value="Glyco_hydro_28"/>
    <property type="match status" value="2"/>
</dbReference>
<dbReference type="SUPFAM" id="SSF51126">
    <property type="entry name" value="Pectin lyase-like"/>
    <property type="match status" value="1"/>
</dbReference>
<dbReference type="GO" id="GO:0004650">
    <property type="term" value="F:polygalacturonase activity"/>
    <property type="evidence" value="ECO:0007669"/>
    <property type="project" value="InterPro"/>
</dbReference>
<evidence type="ECO:0000256" key="2">
    <source>
        <dbReference type="ARBA" id="ARBA00008834"/>
    </source>
</evidence>
<evidence type="ECO:0000256" key="7">
    <source>
        <dbReference type="ARBA" id="ARBA00023316"/>
    </source>
</evidence>
<keyword evidence="4" id="KW-0964">Secreted</keyword>
<keyword evidence="10" id="KW-0732">Signal</keyword>
<keyword evidence="7" id="KW-0961">Cell wall biogenesis/degradation</keyword>
<comment type="subcellular location">
    <subcellularLocation>
        <location evidence="1">Secreted</location>
        <location evidence="1">Cell wall</location>
    </subcellularLocation>
</comment>
<reference evidence="12" key="1">
    <citation type="submission" date="2019-07" db="EMBL/GenBank/DDBJ databases">
        <title>De Novo Assembly of kiwifruit Actinidia rufa.</title>
        <authorList>
            <person name="Sugita-Konishi S."/>
            <person name="Sato K."/>
            <person name="Mori E."/>
            <person name="Abe Y."/>
            <person name="Kisaki G."/>
            <person name="Hamano K."/>
            <person name="Suezawa K."/>
            <person name="Otani M."/>
            <person name="Fukuda T."/>
            <person name="Manabe T."/>
            <person name="Gomi K."/>
            <person name="Tabuchi M."/>
            <person name="Akimitsu K."/>
            <person name="Kataoka I."/>
        </authorList>
    </citation>
    <scope>NUCLEOTIDE SEQUENCE [LARGE SCALE GENOMIC DNA]</scope>
    <source>
        <strain evidence="12">cv. Fuchu</strain>
    </source>
</reference>
<evidence type="ECO:0000256" key="10">
    <source>
        <dbReference type="SAM" id="SignalP"/>
    </source>
</evidence>
<evidence type="ECO:0000256" key="1">
    <source>
        <dbReference type="ARBA" id="ARBA00004191"/>
    </source>
</evidence>
<dbReference type="Proteomes" id="UP000585474">
    <property type="component" value="Unassembled WGS sequence"/>
</dbReference>
<dbReference type="InterPro" id="IPR011050">
    <property type="entry name" value="Pectin_lyase_fold/virulence"/>
</dbReference>
<dbReference type="OrthoDB" id="187139at2759"/>
<evidence type="ECO:0000256" key="3">
    <source>
        <dbReference type="ARBA" id="ARBA00022512"/>
    </source>
</evidence>
<evidence type="ECO:0000313" key="12">
    <source>
        <dbReference type="Proteomes" id="UP000585474"/>
    </source>
</evidence>
<dbReference type="GO" id="GO:0071555">
    <property type="term" value="P:cell wall organization"/>
    <property type="evidence" value="ECO:0007669"/>
    <property type="project" value="UniProtKB-KW"/>
</dbReference>
<evidence type="ECO:0000256" key="4">
    <source>
        <dbReference type="ARBA" id="ARBA00022525"/>
    </source>
</evidence>
<organism evidence="11 12">
    <name type="scientific">Actinidia rufa</name>
    <dbReference type="NCBI Taxonomy" id="165716"/>
    <lineage>
        <taxon>Eukaryota</taxon>
        <taxon>Viridiplantae</taxon>
        <taxon>Streptophyta</taxon>
        <taxon>Embryophyta</taxon>
        <taxon>Tracheophyta</taxon>
        <taxon>Spermatophyta</taxon>
        <taxon>Magnoliopsida</taxon>
        <taxon>eudicotyledons</taxon>
        <taxon>Gunneridae</taxon>
        <taxon>Pentapetalae</taxon>
        <taxon>asterids</taxon>
        <taxon>Ericales</taxon>
        <taxon>Actinidiaceae</taxon>
        <taxon>Actinidia</taxon>
    </lineage>
</organism>
<dbReference type="GO" id="GO:0005975">
    <property type="term" value="P:carbohydrate metabolic process"/>
    <property type="evidence" value="ECO:0007669"/>
    <property type="project" value="InterPro"/>
</dbReference>
<dbReference type="GO" id="GO:0016829">
    <property type="term" value="F:lyase activity"/>
    <property type="evidence" value="ECO:0007669"/>
    <property type="project" value="UniProtKB-KW"/>
</dbReference>
<protein>
    <submittedName>
        <fullName evidence="11">Pectin lyase-like superfamily protein</fullName>
    </submittedName>
</protein>
<evidence type="ECO:0000256" key="6">
    <source>
        <dbReference type="ARBA" id="ARBA00023295"/>
    </source>
</evidence>
<keyword evidence="12" id="KW-1185">Reference proteome</keyword>
<evidence type="ECO:0000313" key="11">
    <source>
        <dbReference type="EMBL" id="GFS45887.1"/>
    </source>
</evidence>
<dbReference type="PANTHER" id="PTHR31375">
    <property type="match status" value="1"/>
</dbReference>
<keyword evidence="11" id="KW-0456">Lyase</keyword>
<feature type="chain" id="PRO_5029696467" evidence="10">
    <location>
        <begin position="31"/>
        <end position="344"/>
    </location>
</feature>
<comment type="caution">
    <text evidence="11">The sequence shown here is derived from an EMBL/GenBank/DDBJ whole genome shotgun (WGS) entry which is preliminary data.</text>
</comment>
<proteinExistence type="inferred from homology"/>
<dbReference type="EMBL" id="BJWL01000455">
    <property type="protein sequence ID" value="GFS45887.1"/>
    <property type="molecule type" value="Genomic_DNA"/>
</dbReference>
<evidence type="ECO:0000256" key="8">
    <source>
        <dbReference type="PROSITE-ProRule" id="PRU10052"/>
    </source>
</evidence>
<dbReference type="Gene3D" id="2.160.20.10">
    <property type="entry name" value="Single-stranded right-handed beta-helix, Pectin lyase-like"/>
    <property type="match status" value="1"/>
</dbReference>
<dbReference type="InterPro" id="IPR000743">
    <property type="entry name" value="Glyco_hydro_28"/>
</dbReference>